<dbReference type="Gene3D" id="3.90.320.10">
    <property type="match status" value="1"/>
</dbReference>
<feature type="compositionally biased region" description="Low complexity" evidence="2">
    <location>
        <begin position="22"/>
        <end position="35"/>
    </location>
</feature>
<dbReference type="Pfam" id="PF09810">
    <property type="entry name" value="Exo5"/>
    <property type="match status" value="3"/>
</dbReference>
<evidence type="ECO:0000313" key="4">
    <source>
        <dbReference type="Proteomes" id="UP000041254"/>
    </source>
</evidence>
<feature type="compositionally biased region" description="Low complexity" evidence="2">
    <location>
        <begin position="421"/>
        <end position="440"/>
    </location>
</feature>
<dbReference type="GO" id="GO:0036297">
    <property type="term" value="P:interstrand cross-link repair"/>
    <property type="evidence" value="ECO:0007669"/>
    <property type="project" value="TreeGrafter"/>
</dbReference>
<dbReference type="VEuPathDB" id="CryptoDB:Vbra_13516"/>
<evidence type="ECO:0000313" key="3">
    <source>
        <dbReference type="EMBL" id="CEM02207.1"/>
    </source>
</evidence>
<feature type="region of interest" description="Disordered" evidence="2">
    <location>
        <begin position="1"/>
        <end position="42"/>
    </location>
</feature>
<dbReference type="InterPro" id="IPR019190">
    <property type="entry name" value="EXOV"/>
</dbReference>
<reference evidence="3 4" key="1">
    <citation type="submission" date="2014-11" db="EMBL/GenBank/DDBJ databases">
        <authorList>
            <person name="Zhu J."/>
            <person name="Qi W."/>
            <person name="Song R."/>
        </authorList>
    </citation>
    <scope>NUCLEOTIDE SEQUENCE [LARGE SCALE GENOMIC DNA]</scope>
</reference>
<protein>
    <recommendedName>
        <fullName evidence="5">PD-(D/E)XK endonuclease-like domain-containing protein</fullName>
    </recommendedName>
</protein>
<dbReference type="GO" id="GO:0045145">
    <property type="term" value="F:single-stranded DNA 5'-3' DNA exonuclease activity"/>
    <property type="evidence" value="ECO:0007669"/>
    <property type="project" value="InterPro"/>
</dbReference>
<dbReference type="OrthoDB" id="354769at2759"/>
<feature type="compositionally biased region" description="Basic and acidic residues" evidence="2">
    <location>
        <begin position="1"/>
        <end position="21"/>
    </location>
</feature>
<evidence type="ECO:0000256" key="2">
    <source>
        <dbReference type="SAM" id="MobiDB-lite"/>
    </source>
</evidence>
<dbReference type="InterPro" id="IPR011604">
    <property type="entry name" value="PDDEXK-like_dom_sf"/>
</dbReference>
<feature type="region of interest" description="Disordered" evidence="2">
    <location>
        <begin position="356"/>
        <end position="553"/>
    </location>
</feature>
<dbReference type="GO" id="GO:0005634">
    <property type="term" value="C:nucleus"/>
    <property type="evidence" value="ECO:0007669"/>
    <property type="project" value="TreeGrafter"/>
</dbReference>
<dbReference type="FunCoup" id="A0A0G4EV43">
    <property type="interactions" value="33"/>
</dbReference>
<gene>
    <name evidence="3" type="ORF">Vbra_13516</name>
</gene>
<dbReference type="InParanoid" id="A0A0G4EV43"/>
<dbReference type="PANTHER" id="PTHR14464">
    <property type="entry name" value="EXONUCLEASE V"/>
    <property type="match status" value="1"/>
</dbReference>
<evidence type="ECO:0000256" key="1">
    <source>
        <dbReference type="ARBA" id="ARBA00009797"/>
    </source>
</evidence>
<proteinExistence type="inferred from homology"/>
<evidence type="ECO:0008006" key="5">
    <source>
        <dbReference type="Google" id="ProtNLM"/>
    </source>
</evidence>
<dbReference type="Proteomes" id="UP000041254">
    <property type="component" value="Unassembled WGS sequence"/>
</dbReference>
<sequence>MLLNRSDAKEEDPGAARDAAEVAKAAAPSADAGSANTDGPAQMDIEDLSAALEFSSRLPEGAPYKRWKTPRGLSVTDMSSQLWCEKQAEFVLETGIKRRTAAMIAGTARHDELERLDHDIEEIEVETAEDQLGVRLWNALMLITQVCRKGEAREIPVFGVIQGALFRGIIDEVRIVEESFKGRCGRWTVIGDTKTRRQETMPSMSQQQGSAFQLQLYYRLLKDLRDGVTPIEPMLQSWGVAFEGRFKSDALTSSFESIDELWPAVLEAAAGLPEIRPEMEVAYDFNGKEFHRSRIPYAERAVMFQLRELLQWWKGDRHAEGVQPREAWKCRYCDFLLGCPLTPLTAEQISEEIAKRTQELEQPQQQEQEQQEGAAAVDNNNNINTDKGPESAPQLGGPNDSPSDKPQADKRPDAPHPSPSPAAGAAAATPSTGDGSSASGPQPPRPPQAAAAVGGVRRVNQVRGPHPLPPPRGAGGVPRGVPRGVPGRGMVPRRPPPPPNLQAPAAVGAPPEANDGRGRGVMQRGRGRAGYGNGRGFVNRPVRPPFAAAGGTR</sequence>
<dbReference type="AlphaFoldDB" id="A0A0G4EV43"/>
<name>A0A0G4EV43_VITBC</name>
<dbReference type="PhylomeDB" id="A0A0G4EV43"/>
<feature type="compositionally biased region" description="Low complexity" evidence="2">
    <location>
        <begin position="360"/>
        <end position="372"/>
    </location>
</feature>
<feature type="compositionally biased region" description="Low complexity" evidence="2">
    <location>
        <begin position="479"/>
        <end position="492"/>
    </location>
</feature>
<dbReference type="PANTHER" id="PTHR14464:SF4">
    <property type="entry name" value="EXONUCLEASE V"/>
    <property type="match status" value="1"/>
</dbReference>
<keyword evidence="4" id="KW-1185">Reference proteome</keyword>
<accession>A0A0G4EV43</accession>
<feature type="compositionally biased region" description="Low complexity" evidence="2">
    <location>
        <begin position="448"/>
        <end position="465"/>
    </location>
</feature>
<feature type="compositionally biased region" description="Basic and acidic residues" evidence="2">
    <location>
        <begin position="402"/>
        <end position="414"/>
    </location>
</feature>
<organism evidence="3 4">
    <name type="scientific">Vitrella brassicaformis (strain CCMP3155)</name>
    <dbReference type="NCBI Taxonomy" id="1169540"/>
    <lineage>
        <taxon>Eukaryota</taxon>
        <taxon>Sar</taxon>
        <taxon>Alveolata</taxon>
        <taxon>Colpodellida</taxon>
        <taxon>Vitrellaceae</taxon>
        <taxon>Vitrella</taxon>
    </lineage>
</organism>
<comment type="similarity">
    <text evidence="1">Belongs to the EXO5 family.</text>
</comment>
<dbReference type="EMBL" id="CDMY01000320">
    <property type="protein sequence ID" value="CEM02207.1"/>
    <property type="molecule type" value="Genomic_DNA"/>
</dbReference>